<evidence type="ECO:0000313" key="5">
    <source>
        <dbReference type="Proteomes" id="UP000317716"/>
    </source>
</evidence>
<dbReference type="AlphaFoldDB" id="A0A538SP26"/>
<dbReference type="CDD" id="cd07051">
    <property type="entry name" value="BMC_like_1_repeat1"/>
    <property type="match status" value="1"/>
</dbReference>
<dbReference type="Gene3D" id="3.30.70.1710">
    <property type="match status" value="2"/>
</dbReference>
<dbReference type="InterPro" id="IPR037233">
    <property type="entry name" value="CcmK-like_sf"/>
</dbReference>
<evidence type="ECO:0000256" key="2">
    <source>
        <dbReference type="ARBA" id="ARBA00024446"/>
    </source>
</evidence>
<evidence type="ECO:0000256" key="1">
    <source>
        <dbReference type="ARBA" id="ARBA00024322"/>
    </source>
</evidence>
<sequence length="213" mass="22894">MADVTLRSYVFLDDLQPQLAAFIGTTARGFLPLAGDASMLIETAPGLIINRITDVALKATQCTAAIMVVERAFGLLEIHHRDKGQVQLGGEAVLDYLQISESDRLKPRVVSDQVIRAVEPYHAQVINKTRYGDMLIAGESLLILETEPAGYIAFGANEALKAARVKLIDASLFGAYGRLYLSGPEAQIDAARDAALRGLSSVKGKEAPKGEGR</sequence>
<dbReference type="SMART" id="SM00877">
    <property type="entry name" value="BMC"/>
    <property type="match status" value="1"/>
</dbReference>
<evidence type="ECO:0000259" key="3">
    <source>
        <dbReference type="PROSITE" id="PS51931"/>
    </source>
</evidence>
<feature type="domain" description="BMC circularly permuted" evidence="3">
    <location>
        <begin position="108"/>
        <end position="212"/>
    </location>
</feature>
<dbReference type="SUPFAM" id="SSF143414">
    <property type="entry name" value="CcmK-like"/>
    <property type="match status" value="1"/>
</dbReference>
<dbReference type="EMBL" id="VBOS01000304">
    <property type="protein sequence ID" value="TMQ53131.1"/>
    <property type="molecule type" value="Genomic_DNA"/>
</dbReference>
<reference evidence="4 5" key="1">
    <citation type="journal article" date="2019" name="Nat. Microbiol.">
        <title>Mediterranean grassland soil C-N compound turnover is dependent on rainfall and depth, and is mediated by genomically divergent microorganisms.</title>
        <authorList>
            <person name="Diamond S."/>
            <person name="Andeer P.F."/>
            <person name="Li Z."/>
            <person name="Crits-Christoph A."/>
            <person name="Burstein D."/>
            <person name="Anantharaman K."/>
            <person name="Lane K.R."/>
            <person name="Thomas B.C."/>
            <person name="Pan C."/>
            <person name="Northen T.R."/>
            <person name="Banfield J.F."/>
        </authorList>
    </citation>
    <scope>NUCLEOTIDE SEQUENCE [LARGE SCALE GENOMIC DNA]</scope>
    <source>
        <strain evidence="4">WS_2</strain>
    </source>
</reference>
<keyword evidence="2" id="KW-1283">Bacterial microcompartment</keyword>
<dbReference type="InterPro" id="IPR044870">
    <property type="entry name" value="BMC_CP"/>
</dbReference>
<evidence type="ECO:0000313" key="4">
    <source>
        <dbReference type="EMBL" id="TMQ53131.1"/>
    </source>
</evidence>
<dbReference type="PROSITE" id="PS51931">
    <property type="entry name" value="BMC_CP"/>
    <property type="match status" value="2"/>
</dbReference>
<dbReference type="CDD" id="cd07052">
    <property type="entry name" value="BMC_like_1_repeat2"/>
    <property type="match status" value="1"/>
</dbReference>
<dbReference type="GO" id="GO:0031469">
    <property type="term" value="C:bacterial microcompartment"/>
    <property type="evidence" value="ECO:0007669"/>
    <property type="project" value="UniProtKB-SubCell"/>
</dbReference>
<organism evidence="4 5">
    <name type="scientific">Eiseniibacteriota bacterium</name>
    <dbReference type="NCBI Taxonomy" id="2212470"/>
    <lineage>
        <taxon>Bacteria</taxon>
        <taxon>Candidatus Eiseniibacteriota</taxon>
    </lineage>
</organism>
<dbReference type="Proteomes" id="UP000317716">
    <property type="component" value="Unassembled WGS sequence"/>
</dbReference>
<comment type="caution">
    <text evidence="4">The sequence shown here is derived from an EMBL/GenBank/DDBJ whole genome shotgun (WGS) entry which is preliminary data.</text>
</comment>
<proteinExistence type="predicted"/>
<name>A0A538SP26_UNCEI</name>
<accession>A0A538SP26</accession>
<protein>
    <recommendedName>
        <fullName evidence="3">BMC circularly permuted domain-containing protein</fullName>
    </recommendedName>
</protein>
<comment type="subcellular location">
    <subcellularLocation>
        <location evidence="1">Bacterial microcompartment</location>
    </subcellularLocation>
</comment>
<dbReference type="InterPro" id="IPR000249">
    <property type="entry name" value="BMC_dom"/>
</dbReference>
<feature type="domain" description="BMC circularly permuted" evidence="3">
    <location>
        <begin position="5"/>
        <end position="107"/>
    </location>
</feature>
<gene>
    <name evidence="4" type="ORF">E6K72_08660</name>
</gene>